<dbReference type="GO" id="GO:0031418">
    <property type="term" value="F:L-ascorbic acid binding"/>
    <property type="evidence" value="ECO:0007669"/>
    <property type="project" value="UniProtKB-KW"/>
</dbReference>
<evidence type="ECO:0000313" key="7">
    <source>
        <dbReference type="EMBL" id="KAK7444865.1"/>
    </source>
</evidence>
<evidence type="ECO:0000313" key="8">
    <source>
        <dbReference type="Proteomes" id="UP001519460"/>
    </source>
</evidence>
<dbReference type="SMART" id="SM00702">
    <property type="entry name" value="P4Hc"/>
    <property type="match status" value="1"/>
</dbReference>
<keyword evidence="8" id="KW-1185">Reference proteome</keyword>
<evidence type="ECO:0000256" key="3">
    <source>
        <dbReference type="ARBA" id="ARBA00022964"/>
    </source>
</evidence>
<feature type="region of interest" description="Disordered" evidence="5">
    <location>
        <begin position="755"/>
        <end position="776"/>
    </location>
</feature>
<gene>
    <name evidence="7" type="ORF">BaRGS_00040389</name>
</gene>
<dbReference type="PANTHER" id="PTHR12117:SF0">
    <property type="entry name" value="PROLYL 3-HYDROXYLASE OGFOD1"/>
    <property type="match status" value="1"/>
</dbReference>
<protein>
    <recommendedName>
        <fullName evidence="6">Prolyl 4-hydroxylase alpha subunit domain-containing protein</fullName>
    </recommendedName>
</protein>
<keyword evidence="3" id="KW-0223">Dioxygenase</keyword>
<evidence type="ECO:0000256" key="5">
    <source>
        <dbReference type="SAM" id="MobiDB-lite"/>
    </source>
</evidence>
<proteinExistence type="predicted"/>
<keyword evidence="4" id="KW-0560">Oxidoreductase</keyword>
<dbReference type="AlphaFoldDB" id="A0ABD0J0C2"/>
<feature type="region of interest" description="Disordered" evidence="5">
    <location>
        <begin position="342"/>
        <end position="401"/>
    </location>
</feature>
<sequence length="889" mass="100455">MSSFSDAEVDEPKRKHLKTSKDIYMNRNYCQDSLKTRFTSVYQAKEHTKDDATGAEVCAAPFRHVRLPNFISDREFVADLITELQSLDMQDKNNDLYKFKQSIELKHVNSPCIKSLRQVFQEQLLPWLRDVTESPLNDKVDLFCSQYDYTDTLLCHDDELEERHIAFIYYLVPQLWSSEDGGTLDLFDTDDHCQPTDIVKSIVPTQNQFVFFEVSPKSFHQVSEVLSEEKTRLAVSGWFHGPPITRPSPYCDPPPPVLSYSTVEEDVFFNWINPIYLSPEIQADIRERFEAESEIELSDFLKANQRDYITERGHSGFSTIQRVMFSEWVVSLGASVYSAFGKQADRKRTRDSTSEARQASPKRRKAAGATAPVSQTGNSPPSPPVDTPRGRGGDSAPSSPYLRVASHASDAINNSARRTPQHSDALQFAQFPPFYPAWYPPPVLYPQAFNSYNPPFPGVPPQLYANPDIGGTEPNVLDADEEDSFENRMLFIPAIQAFFHSVPEELCPHTDSEPPRYLSSIERAEGRATSSSKFEKLPLEPGLADMLEEYSKRAQAQGRQTARGWLRLLGVLNAAADLVPFGRLRLRPIQMALLAQWRPATGSLGDPVRISELARSHIGKWADIQWLQEGVPLREQVPQLTVRRCEPERVGGLTAPGVPDRERYMERTNVISPINVLEMIAVWEALKEEKYEELVAAMTGKSVPWTHRGPANKRSYDVCARDSLPPEAQTLMEIMQSDAMFLLLSQMTGLQLHEMAPPSDEESTENGSELNGDAARSVSSRCRLEAQRWKHSDYTLVHDTDAQVSEVALDTALFVGGSEWNLDIGGYISYIAKGEDEELLSVCPSPNSLALVYREEETMRFVKHINHRATKAKESQYYCVSAIYYEKPE</sequence>
<comment type="caution">
    <text evidence="7">The sequence shown here is derived from an EMBL/GenBank/DDBJ whole genome shotgun (WGS) entry which is preliminary data.</text>
</comment>
<dbReference type="InterPro" id="IPR051842">
    <property type="entry name" value="uS12_prolyl_hydroxylase"/>
</dbReference>
<name>A0ABD0J0C2_9CAEN</name>
<evidence type="ECO:0000259" key="6">
    <source>
        <dbReference type="SMART" id="SM00702"/>
    </source>
</evidence>
<feature type="compositionally biased region" description="Basic and acidic residues" evidence="5">
    <location>
        <begin position="343"/>
        <end position="354"/>
    </location>
</feature>
<accession>A0ABD0J0C2</accession>
<dbReference type="PANTHER" id="PTHR12117">
    <property type="entry name" value="HISTONE ACETYLTRANSFERASE COMPLEX"/>
    <property type="match status" value="1"/>
</dbReference>
<dbReference type="InterPro" id="IPR019601">
    <property type="entry name" value="Oxoglutarate/Fe-dep_Oase_C"/>
</dbReference>
<dbReference type="InterPro" id="IPR039558">
    <property type="entry name" value="TPA1/OFD1_N"/>
</dbReference>
<dbReference type="Pfam" id="PF10637">
    <property type="entry name" value="Ofd1_CTDD"/>
    <property type="match status" value="2"/>
</dbReference>
<evidence type="ECO:0000256" key="2">
    <source>
        <dbReference type="ARBA" id="ARBA00022896"/>
    </source>
</evidence>
<feature type="domain" description="Prolyl 4-hydroxylase alpha subunit" evidence="6">
    <location>
        <begin position="62"/>
        <end position="240"/>
    </location>
</feature>
<dbReference type="InterPro" id="IPR006620">
    <property type="entry name" value="Pro_4_hyd_alph"/>
</dbReference>
<reference evidence="7 8" key="1">
    <citation type="journal article" date="2023" name="Sci. Data">
        <title>Genome assembly of the Korean intertidal mud-creeper Batillaria attramentaria.</title>
        <authorList>
            <person name="Patra A.K."/>
            <person name="Ho P.T."/>
            <person name="Jun S."/>
            <person name="Lee S.J."/>
            <person name="Kim Y."/>
            <person name="Won Y.J."/>
        </authorList>
    </citation>
    <scope>NUCLEOTIDE SEQUENCE [LARGE SCALE GENOMIC DNA]</scope>
    <source>
        <strain evidence="7">Wonlab-2016</strain>
    </source>
</reference>
<dbReference type="Pfam" id="PF13661">
    <property type="entry name" value="2OG-FeII_Oxy_4"/>
    <property type="match status" value="1"/>
</dbReference>
<dbReference type="Gene3D" id="2.60.120.620">
    <property type="entry name" value="q2cbj1_9rhob like domain"/>
    <property type="match status" value="3"/>
</dbReference>
<dbReference type="GO" id="GO:0016705">
    <property type="term" value="F:oxidoreductase activity, acting on paired donors, with incorporation or reduction of molecular oxygen"/>
    <property type="evidence" value="ECO:0007669"/>
    <property type="project" value="UniProtKB-ARBA"/>
</dbReference>
<dbReference type="EMBL" id="JACVVK020000801">
    <property type="protein sequence ID" value="KAK7444865.1"/>
    <property type="molecule type" value="Genomic_DNA"/>
</dbReference>
<evidence type="ECO:0000256" key="4">
    <source>
        <dbReference type="ARBA" id="ARBA00023002"/>
    </source>
</evidence>
<evidence type="ECO:0000256" key="1">
    <source>
        <dbReference type="ARBA" id="ARBA00001961"/>
    </source>
</evidence>
<comment type="cofactor">
    <cofactor evidence="1">
        <name>L-ascorbate</name>
        <dbReference type="ChEBI" id="CHEBI:38290"/>
    </cofactor>
</comment>
<keyword evidence="2" id="KW-0847">Vitamin C</keyword>
<dbReference type="Proteomes" id="UP001519460">
    <property type="component" value="Unassembled WGS sequence"/>
</dbReference>
<dbReference type="GO" id="GO:0051213">
    <property type="term" value="F:dioxygenase activity"/>
    <property type="evidence" value="ECO:0007669"/>
    <property type="project" value="UniProtKB-KW"/>
</dbReference>
<organism evidence="7 8">
    <name type="scientific">Batillaria attramentaria</name>
    <dbReference type="NCBI Taxonomy" id="370345"/>
    <lineage>
        <taxon>Eukaryota</taxon>
        <taxon>Metazoa</taxon>
        <taxon>Spiralia</taxon>
        <taxon>Lophotrochozoa</taxon>
        <taxon>Mollusca</taxon>
        <taxon>Gastropoda</taxon>
        <taxon>Caenogastropoda</taxon>
        <taxon>Sorbeoconcha</taxon>
        <taxon>Cerithioidea</taxon>
        <taxon>Batillariidae</taxon>
        <taxon>Batillaria</taxon>
    </lineage>
</organism>